<organism evidence="1">
    <name type="scientific">freshwater metagenome</name>
    <dbReference type="NCBI Taxonomy" id="449393"/>
    <lineage>
        <taxon>unclassified sequences</taxon>
        <taxon>metagenomes</taxon>
        <taxon>ecological metagenomes</taxon>
    </lineage>
</organism>
<sequence length="46" mass="5183">MKGPAQQLTAAQLRRVVRMSWSEKNIEVKFVDQILAKTLKSGPAAW</sequence>
<evidence type="ECO:0000313" key="1">
    <source>
        <dbReference type="EMBL" id="CAB4992894.1"/>
    </source>
</evidence>
<gene>
    <name evidence="1" type="ORF">UFOPK4020_00354</name>
</gene>
<dbReference type="EMBL" id="CAFBOV010000048">
    <property type="protein sequence ID" value="CAB4992894.1"/>
    <property type="molecule type" value="Genomic_DNA"/>
</dbReference>
<dbReference type="AlphaFoldDB" id="A0A6J7NSC8"/>
<name>A0A6J7NSC8_9ZZZZ</name>
<protein>
    <submittedName>
        <fullName evidence="1">Unannotated protein</fullName>
    </submittedName>
</protein>
<accession>A0A6J7NSC8</accession>
<proteinExistence type="predicted"/>
<reference evidence="1" key="1">
    <citation type="submission" date="2020-05" db="EMBL/GenBank/DDBJ databases">
        <authorList>
            <person name="Chiriac C."/>
            <person name="Salcher M."/>
            <person name="Ghai R."/>
            <person name="Kavagutti S V."/>
        </authorList>
    </citation>
    <scope>NUCLEOTIDE SEQUENCE</scope>
</reference>